<dbReference type="OrthoDB" id="9812921at2"/>
<evidence type="ECO:0000313" key="3">
    <source>
        <dbReference type="EMBL" id="KTC81615.1"/>
    </source>
</evidence>
<feature type="domain" description="AB hydrolase-1" evidence="2">
    <location>
        <begin position="158"/>
        <end position="349"/>
    </location>
</feature>
<evidence type="ECO:0000259" key="2">
    <source>
        <dbReference type="Pfam" id="PF12697"/>
    </source>
</evidence>
<keyword evidence="3" id="KW-0378">Hydrolase</keyword>
<dbReference type="PANTHER" id="PTHR22946">
    <property type="entry name" value="DIENELACTONE HYDROLASE DOMAIN-CONTAINING PROTEIN-RELATED"/>
    <property type="match status" value="1"/>
</dbReference>
<dbReference type="GO" id="GO:0004177">
    <property type="term" value="F:aminopeptidase activity"/>
    <property type="evidence" value="ECO:0007669"/>
    <property type="project" value="UniProtKB-KW"/>
</dbReference>
<dbReference type="InterPro" id="IPR000073">
    <property type="entry name" value="AB_hydrolase_1"/>
</dbReference>
<dbReference type="PANTHER" id="PTHR22946:SF12">
    <property type="entry name" value="CONIDIAL PIGMENT BIOSYNTHESIS PROTEIN AYG1 (AFU_ORTHOLOGUE AFUA_2G17550)"/>
    <property type="match status" value="1"/>
</dbReference>
<comment type="similarity">
    <text evidence="1">Belongs to the AB hydrolase superfamily. FUS2 hydrolase family.</text>
</comment>
<keyword evidence="3" id="KW-0645">Protease</keyword>
<dbReference type="Pfam" id="PF12697">
    <property type="entry name" value="Abhydrolase_6"/>
    <property type="match status" value="1"/>
</dbReference>
<dbReference type="Gene3D" id="3.40.50.1820">
    <property type="entry name" value="alpha/beta hydrolase"/>
    <property type="match status" value="1"/>
</dbReference>
<dbReference type="EMBL" id="LNXV01000029">
    <property type="protein sequence ID" value="KTC81615.1"/>
    <property type="molecule type" value="Genomic_DNA"/>
</dbReference>
<dbReference type="PATRIC" id="fig|29422.6.peg.2278"/>
<keyword evidence="4" id="KW-1185">Reference proteome</keyword>
<dbReference type="SUPFAM" id="SSF53474">
    <property type="entry name" value="alpha/beta-Hydrolases"/>
    <property type="match status" value="1"/>
</dbReference>
<dbReference type="STRING" id="29422.Lbru_2135"/>
<accession>A0A0W0SDT4</accession>
<name>A0A0W0SDT4_9GAMM</name>
<gene>
    <name evidence="3" type="ORF">Lbru_2135</name>
</gene>
<dbReference type="Gene3D" id="1.20.1440.110">
    <property type="entry name" value="acylaminoacyl peptidase"/>
    <property type="match status" value="1"/>
</dbReference>
<sequence>MTGNYYDVYQKNPVFSEEFFGQFLRTLGKSYVQCADIGECYVTLAKIEDQNFNSWYDAWYELAMYLTSLAENSWQMGNLQTAGLTYLRATEYYRTSEFFLRANVDDPRILPCFDQVRFCFERALQALHPDVKKVAIPYDNHVLGGYLFYSPKKAKATLLLPGGYDSTVEESYTLVPAALGHNYNILIFDAPGQGQVLRRQKLYMRPDFEHVLTQVLDWVEQVPELSNNKYVLIGRSFGGYLAPRGACGESRLDGLICDPGQMDIAGSVNKLLPPPILALFQQEDATAVNSFFYDLFLKNKMKEFYFKSRMNTHGVTTPFDYIKEMTRYTFIDRVSEITCPTLVCDNPSDKISNRGNTLYEALLCEKTYIAFSDNRGAGMHCEADANGQFQRVIFDWLDQHFACK</sequence>
<reference evidence="3 4" key="1">
    <citation type="submission" date="2015-11" db="EMBL/GenBank/DDBJ databases">
        <title>Genomic analysis of 38 Legionella species identifies large and diverse effector repertoires.</title>
        <authorList>
            <person name="Burstein D."/>
            <person name="Amaro F."/>
            <person name="Zusman T."/>
            <person name="Lifshitz Z."/>
            <person name="Cohen O."/>
            <person name="Gilbert J.A."/>
            <person name="Pupko T."/>
            <person name="Shuman H.A."/>
            <person name="Segal G."/>
        </authorList>
    </citation>
    <scope>NUCLEOTIDE SEQUENCE [LARGE SCALE GENOMIC DNA]</scope>
    <source>
        <strain evidence="3 4">ATCC 43878</strain>
    </source>
</reference>
<dbReference type="AlphaFoldDB" id="A0A0W0SDT4"/>
<dbReference type="RefSeq" id="WP_058442121.1">
    <property type="nucleotide sequence ID" value="NZ_CAAAHU010000005.1"/>
</dbReference>
<organism evidence="3 4">
    <name type="scientific">Legionella brunensis</name>
    <dbReference type="NCBI Taxonomy" id="29422"/>
    <lineage>
        <taxon>Bacteria</taxon>
        <taxon>Pseudomonadati</taxon>
        <taxon>Pseudomonadota</taxon>
        <taxon>Gammaproteobacteria</taxon>
        <taxon>Legionellales</taxon>
        <taxon>Legionellaceae</taxon>
        <taxon>Legionella</taxon>
    </lineage>
</organism>
<evidence type="ECO:0000313" key="4">
    <source>
        <dbReference type="Proteomes" id="UP000054742"/>
    </source>
</evidence>
<comment type="caution">
    <text evidence="3">The sequence shown here is derived from an EMBL/GenBank/DDBJ whole genome shotgun (WGS) entry which is preliminary data.</text>
</comment>
<dbReference type="InterPro" id="IPR050261">
    <property type="entry name" value="FrsA_esterase"/>
</dbReference>
<dbReference type="InterPro" id="IPR029058">
    <property type="entry name" value="AB_hydrolase_fold"/>
</dbReference>
<protein>
    <submittedName>
        <fullName evidence="3">Dipeptidyl aminopeptidase/acylaminoacyl peptidase</fullName>
    </submittedName>
</protein>
<proteinExistence type="inferred from homology"/>
<evidence type="ECO:0000256" key="1">
    <source>
        <dbReference type="ARBA" id="ARBA00038115"/>
    </source>
</evidence>
<keyword evidence="3" id="KW-0031">Aminopeptidase</keyword>
<dbReference type="Proteomes" id="UP000054742">
    <property type="component" value="Unassembled WGS sequence"/>
</dbReference>